<name>A0AA37XGD9_9MICO</name>
<feature type="compositionally biased region" description="Low complexity" evidence="1">
    <location>
        <begin position="321"/>
        <end position="334"/>
    </location>
</feature>
<gene>
    <name evidence="2" type="ORF">GCM10025875_23520</name>
</gene>
<feature type="compositionally biased region" description="Low complexity" evidence="1">
    <location>
        <begin position="351"/>
        <end position="366"/>
    </location>
</feature>
<comment type="caution">
    <text evidence="2">The sequence shown here is derived from an EMBL/GenBank/DDBJ whole genome shotgun (WGS) entry which is preliminary data.</text>
</comment>
<reference evidence="2" key="1">
    <citation type="journal article" date="2014" name="Int. J. Syst. Evol. Microbiol.">
        <title>Complete genome sequence of Corynebacterium casei LMG S-19264T (=DSM 44701T), isolated from a smear-ripened cheese.</title>
        <authorList>
            <consortium name="US DOE Joint Genome Institute (JGI-PGF)"/>
            <person name="Walter F."/>
            <person name="Albersmeier A."/>
            <person name="Kalinowski J."/>
            <person name="Ruckert C."/>
        </authorList>
    </citation>
    <scope>NUCLEOTIDE SEQUENCE</scope>
    <source>
        <strain evidence="2">NBRC 112290</strain>
    </source>
</reference>
<feature type="compositionally biased region" description="Basic and acidic residues" evidence="1">
    <location>
        <begin position="339"/>
        <end position="348"/>
    </location>
</feature>
<feature type="compositionally biased region" description="Basic and acidic residues" evidence="1">
    <location>
        <begin position="28"/>
        <end position="52"/>
    </location>
</feature>
<dbReference type="EMBL" id="BSUM01000001">
    <property type="protein sequence ID" value="GMA32360.1"/>
    <property type="molecule type" value="Genomic_DNA"/>
</dbReference>
<feature type="region of interest" description="Disordered" evidence="1">
    <location>
        <begin position="252"/>
        <end position="300"/>
    </location>
</feature>
<dbReference type="Proteomes" id="UP001157161">
    <property type="component" value="Unassembled WGS sequence"/>
</dbReference>
<proteinExistence type="predicted"/>
<feature type="region of interest" description="Disordered" evidence="1">
    <location>
        <begin position="27"/>
        <end position="52"/>
    </location>
</feature>
<reference evidence="2" key="2">
    <citation type="submission" date="2023-02" db="EMBL/GenBank/DDBJ databases">
        <authorList>
            <person name="Sun Q."/>
            <person name="Mori K."/>
        </authorList>
    </citation>
    <scope>NUCLEOTIDE SEQUENCE</scope>
    <source>
        <strain evidence="2">NBRC 112290</strain>
    </source>
</reference>
<sequence>MSTSDRIGEISAMPARFRVGEVTGARAGIDRAADRGATRDVIEPRTDEDSRPRRAFVVGAVRDRLGEVHELRGRKRPRRRVRRAPRGLMDLELVANAYVDRAEVRAEQRQSLQRSADAVHEVAQRLRRQSEEPMLEGIQGDPARIAYLTLALHLRDTSEAISSSLEGLEVAEQAMQEASEEFRRIDGIELAPGHRSLLALGDPIAIPGVGTLAPAAAEKHWLGEIGDRQQSSAQAAMRRFSSEMARAAALMRPVDIPEIRSGPETPAPTPSTEPVPDVAPAQEAPVPASPATGGAAAGGAALAGGAGAARAAVARRFSGGGAARTAAARGPATPQERWVSTRHEHDTGPDGTMAPAATGSSGTAAAPAAAAGSTGAAAAGAAAAPMTPATGSGGQEEESGTAIVRTSQQDDEAAAAVVASSTATTGGRGRIEAAPAESEDW</sequence>
<evidence type="ECO:0000313" key="3">
    <source>
        <dbReference type="Proteomes" id="UP001157161"/>
    </source>
</evidence>
<protein>
    <submittedName>
        <fullName evidence="2">Uncharacterized protein</fullName>
    </submittedName>
</protein>
<dbReference type="AlphaFoldDB" id="A0AA37XGD9"/>
<feature type="region of interest" description="Disordered" evidence="1">
    <location>
        <begin position="321"/>
        <end position="366"/>
    </location>
</feature>
<feature type="compositionally biased region" description="Low complexity" evidence="1">
    <location>
        <begin position="414"/>
        <end position="425"/>
    </location>
</feature>
<evidence type="ECO:0000256" key="1">
    <source>
        <dbReference type="SAM" id="MobiDB-lite"/>
    </source>
</evidence>
<accession>A0AA37XGD9</accession>
<dbReference type="RefSeq" id="WP_284251064.1">
    <property type="nucleotide sequence ID" value="NZ_BSUM01000001.1"/>
</dbReference>
<keyword evidence="3" id="KW-1185">Reference proteome</keyword>
<evidence type="ECO:0000313" key="2">
    <source>
        <dbReference type="EMBL" id="GMA32360.1"/>
    </source>
</evidence>
<feature type="region of interest" description="Disordered" evidence="1">
    <location>
        <begin position="384"/>
        <end position="441"/>
    </location>
</feature>
<feature type="compositionally biased region" description="Low complexity" evidence="1">
    <location>
        <begin position="284"/>
        <end position="294"/>
    </location>
</feature>
<organism evidence="2 3">
    <name type="scientific">Litorihabitans aurantiacus</name>
    <dbReference type="NCBI Taxonomy" id="1930061"/>
    <lineage>
        <taxon>Bacteria</taxon>
        <taxon>Bacillati</taxon>
        <taxon>Actinomycetota</taxon>
        <taxon>Actinomycetes</taxon>
        <taxon>Micrococcales</taxon>
        <taxon>Beutenbergiaceae</taxon>
        <taxon>Litorihabitans</taxon>
    </lineage>
</organism>